<dbReference type="OrthoDB" id="1607513at2759"/>
<protein>
    <submittedName>
        <fullName evidence="1">Zinc finger BED domain-containing protein 1-like isoform X2</fullName>
    </submittedName>
</protein>
<accession>A0A6G0VUB9</accession>
<organism evidence="1 2">
    <name type="scientific">Aphis craccivora</name>
    <name type="common">Cowpea aphid</name>
    <dbReference type="NCBI Taxonomy" id="307492"/>
    <lineage>
        <taxon>Eukaryota</taxon>
        <taxon>Metazoa</taxon>
        <taxon>Ecdysozoa</taxon>
        <taxon>Arthropoda</taxon>
        <taxon>Hexapoda</taxon>
        <taxon>Insecta</taxon>
        <taxon>Pterygota</taxon>
        <taxon>Neoptera</taxon>
        <taxon>Paraneoptera</taxon>
        <taxon>Hemiptera</taxon>
        <taxon>Sternorrhyncha</taxon>
        <taxon>Aphidomorpha</taxon>
        <taxon>Aphidoidea</taxon>
        <taxon>Aphididae</taxon>
        <taxon>Aphidini</taxon>
        <taxon>Aphis</taxon>
        <taxon>Aphis</taxon>
    </lineage>
</organism>
<feature type="non-terminal residue" evidence="1">
    <location>
        <position position="74"/>
    </location>
</feature>
<gene>
    <name evidence="1" type="ORF">FWK35_00034273</name>
</gene>
<dbReference type="AlphaFoldDB" id="A0A6G0VUB9"/>
<proteinExistence type="predicted"/>
<keyword evidence="2" id="KW-1185">Reference proteome</keyword>
<name>A0A6G0VUB9_APHCR</name>
<evidence type="ECO:0000313" key="1">
    <source>
        <dbReference type="EMBL" id="KAF0709974.1"/>
    </source>
</evidence>
<dbReference type="Proteomes" id="UP000478052">
    <property type="component" value="Unassembled WGS sequence"/>
</dbReference>
<sequence>MPSNYQWESINDFVILLKPFESLTIQISSEQRPTLAKVIPLLRGADDEVMDVVEEGCCENNDVESVEKCDVFVE</sequence>
<dbReference type="EMBL" id="VUJU01011777">
    <property type="protein sequence ID" value="KAF0709974.1"/>
    <property type="molecule type" value="Genomic_DNA"/>
</dbReference>
<reference evidence="1 2" key="1">
    <citation type="submission" date="2019-08" db="EMBL/GenBank/DDBJ databases">
        <title>Whole genome of Aphis craccivora.</title>
        <authorList>
            <person name="Voronova N.V."/>
            <person name="Shulinski R.S."/>
            <person name="Bandarenka Y.V."/>
            <person name="Zhorov D.G."/>
            <person name="Warner D."/>
        </authorList>
    </citation>
    <scope>NUCLEOTIDE SEQUENCE [LARGE SCALE GENOMIC DNA]</scope>
    <source>
        <strain evidence="1">180601</strain>
        <tissue evidence="1">Whole Body</tissue>
    </source>
</reference>
<evidence type="ECO:0000313" key="2">
    <source>
        <dbReference type="Proteomes" id="UP000478052"/>
    </source>
</evidence>
<comment type="caution">
    <text evidence="1">The sequence shown here is derived from an EMBL/GenBank/DDBJ whole genome shotgun (WGS) entry which is preliminary data.</text>
</comment>